<name>A0A1F6D915_9BACT</name>
<keyword evidence="1" id="KW-0472">Membrane</keyword>
<dbReference type="EMBL" id="MFKX01000008">
    <property type="protein sequence ID" value="OGG57918.1"/>
    <property type="molecule type" value="Genomic_DNA"/>
</dbReference>
<dbReference type="AlphaFoldDB" id="A0A1F6D915"/>
<protein>
    <submittedName>
        <fullName evidence="2">Uncharacterized protein</fullName>
    </submittedName>
</protein>
<evidence type="ECO:0000313" key="3">
    <source>
        <dbReference type="Proteomes" id="UP000177958"/>
    </source>
</evidence>
<evidence type="ECO:0000313" key="2">
    <source>
        <dbReference type="EMBL" id="OGG57918.1"/>
    </source>
</evidence>
<gene>
    <name evidence="2" type="ORF">A2853_03245</name>
</gene>
<organism evidence="2 3">
    <name type="scientific">Candidatus Kaiserbacteria bacterium RIFCSPHIGHO2_01_FULL_55_17</name>
    <dbReference type="NCBI Taxonomy" id="1798484"/>
    <lineage>
        <taxon>Bacteria</taxon>
        <taxon>Candidatus Kaiseribacteriota</taxon>
    </lineage>
</organism>
<feature type="transmembrane region" description="Helical" evidence="1">
    <location>
        <begin position="12"/>
        <end position="32"/>
    </location>
</feature>
<proteinExistence type="predicted"/>
<reference evidence="2 3" key="1">
    <citation type="journal article" date="2016" name="Nat. Commun.">
        <title>Thousands of microbial genomes shed light on interconnected biogeochemical processes in an aquifer system.</title>
        <authorList>
            <person name="Anantharaman K."/>
            <person name="Brown C.T."/>
            <person name="Hug L.A."/>
            <person name="Sharon I."/>
            <person name="Castelle C.J."/>
            <person name="Probst A.J."/>
            <person name="Thomas B.C."/>
            <person name="Singh A."/>
            <person name="Wilkins M.J."/>
            <person name="Karaoz U."/>
            <person name="Brodie E.L."/>
            <person name="Williams K.H."/>
            <person name="Hubbard S.S."/>
            <person name="Banfield J.F."/>
        </authorList>
    </citation>
    <scope>NUCLEOTIDE SEQUENCE [LARGE SCALE GENOMIC DNA]</scope>
</reference>
<sequence>MHSPFAQQFSWIALAAAVALWVCVGYFVWTTFSASSERLSKLAATDQEVTKYTDVLRLRTLARETQDARARLEGAVSADVVEIIDSVDALAQDVGIPIKVGQALSSSDISSPVHAATFVVEGAGSFAQVLHAVALLESLPIPSFLEELYLELLPAAPGKKSLWHLVARIRFLTTSDISS</sequence>
<comment type="caution">
    <text evidence="2">The sequence shown here is derived from an EMBL/GenBank/DDBJ whole genome shotgun (WGS) entry which is preliminary data.</text>
</comment>
<accession>A0A1F6D915</accession>
<keyword evidence="1" id="KW-0812">Transmembrane</keyword>
<keyword evidence="1" id="KW-1133">Transmembrane helix</keyword>
<evidence type="ECO:0000256" key="1">
    <source>
        <dbReference type="SAM" id="Phobius"/>
    </source>
</evidence>
<dbReference type="Proteomes" id="UP000177958">
    <property type="component" value="Unassembled WGS sequence"/>
</dbReference>